<keyword evidence="2" id="KW-0812">Transmembrane</keyword>
<accession>A0ABQ5IHH4</accession>
<dbReference type="PANTHER" id="PTHR33826">
    <property type="entry name" value="F20B24.21"/>
    <property type="match status" value="1"/>
</dbReference>
<evidence type="ECO:0000259" key="3">
    <source>
        <dbReference type="Pfam" id="PF23041"/>
    </source>
</evidence>
<name>A0ABQ5IHH4_9ASTR</name>
<dbReference type="Proteomes" id="UP001151760">
    <property type="component" value="Unassembled WGS sequence"/>
</dbReference>
<evidence type="ECO:0000256" key="1">
    <source>
        <dbReference type="SAM" id="MobiDB-lite"/>
    </source>
</evidence>
<reference evidence="4" key="2">
    <citation type="submission" date="2022-01" db="EMBL/GenBank/DDBJ databases">
        <authorList>
            <person name="Yamashiro T."/>
            <person name="Shiraishi A."/>
            <person name="Satake H."/>
            <person name="Nakayama K."/>
        </authorList>
    </citation>
    <scope>NUCLEOTIDE SEQUENCE</scope>
</reference>
<evidence type="ECO:0000313" key="4">
    <source>
        <dbReference type="EMBL" id="GJT98877.1"/>
    </source>
</evidence>
<evidence type="ECO:0000256" key="2">
    <source>
        <dbReference type="SAM" id="Phobius"/>
    </source>
</evidence>
<feature type="domain" description="DUF7036" evidence="3">
    <location>
        <begin position="146"/>
        <end position="237"/>
    </location>
</feature>
<evidence type="ECO:0000313" key="5">
    <source>
        <dbReference type="Proteomes" id="UP001151760"/>
    </source>
</evidence>
<dbReference type="Pfam" id="PF23041">
    <property type="entry name" value="DUF7036"/>
    <property type="match status" value="2"/>
</dbReference>
<gene>
    <name evidence="4" type="ORF">Tco_1094395</name>
</gene>
<keyword evidence="2" id="KW-1133">Transmembrane helix</keyword>
<organism evidence="4 5">
    <name type="scientific">Tanacetum coccineum</name>
    <dbReference type="NCBI Taxonomy" id="301880"/>
    <lineage>
        <taxon>Eukaryota</taxon>
        <taxon>Viridiplantae</taxon>
        <taxon>Streptophyta</taxon>
        <taxon>Embryophyta</taxon>
        <taxon>Tracheophyta</taxon>
        <taxon>Spermatophyta</taxon>
        <taxon>Magnoliopsida</taxon>
        <taxon>eudicotyledons</taxon>
        <taxon>Gunneridae</taxon>
        <taxon>Pentapetalae</taxon>
        <taxon>asterids</taxon>
        <taxon>campanulids</taxon>
        <taxon>Asterales</taxon>
        <taxon>Asteraceae</taxon>
        <taxon>Asteroideae</taxon>
        <taxon>Anthemideae</taxon>
        <taxon>Anthemidinae</taxon>
        <taxon>Tanacetum</taxon>
    </lineage>
</organism>
<comment type="caution">
    <text evidence="4">The sequence shown here is derived from an EMBL/GenBank/DDBJ whole genome shotgun (WGS) entry which is preliminary data.</text>
</comment>
<reference evidence="4" key="1">
    <citation type="journal article" date="2022" name="Int. J. Mol. Sci.">
        <title>Draft Genome of Tanacetum Coccineum: Genomic Comparison of Closely Related Tanacetum-Family Plants.</title>
        <authorList>
            <person name="Yamashiro T."/>
            <person name="Shiraishi A."/>
            <person name="Nakayama K."/>
            <person name="Satake H."/>
        </authorList>
    </citation>
    <scope>NUCLEOTIDE SEQUENCE</scope>
</reference>
<feature type="transmembrane region" description="Helical" evidence="2">
    <location>
        <begin position="103"/>
        <end position="122"/>
    </location>
</feature>
<sequence length="509" mass="55509">MVCSWTDVVIGKGEDVREDEDLLLIEKGIVNTYTSLTNEPPLISLNDMSSVNTYRTIRVRGTDALQMGKTQPQLPVQQDQNLNGSSSLVGYRNGFKRLFSFKCLFMVFLAFGLSLFGFFSVVKFHHREIGFDAKESIKQSATVQAYFRLEKPVSYLIPQISRLEYDINDEIGVPGTQVAILSMHKCGASNWTDVVFGVLSQPMNSPINPVSLSVLRFSLIDLFTQRSNLTLTKTIFGMPSSFEILKFPGGITIIPKLSPQPWMLPEVLFNFTLRNSLQDIEENFLELKVQLKSGLQLMPYESIFVLVTNKAGSTIGPPVTVQASVVSTLGGLDPQRLKELAQEIRGSPPAKNLGLDNAVFGKVKEISLSSYLYHTLDAPTPSPAPSPDQSDHMGPSISPSPGQLAPSPDNEPKKSLPPVSNAPYCGGSTISPAPSPVSVPRHHALPPRASTSPPPRSEMPPNLSPLPAVSYGSRPHQDNGYQKGLAPSPHSVLPSSSCKLPLFVSHSLF</sequence>
<keyword evidence="2" id="KW-0472">Membrane</keyword>
<keyword evidence="5" id="KW-1185">Reference proteome</keyword>
<proteinExistence type="predicted"/>
<dbReference type="InterPro" id="IPR055464">
    <property type="entry name" value="DUF7036"/>
</dbReference>
<dbReference type="PANTHER" id="PTHR33826:SF4">
    <property type="entry name" value="F20B24.21"/>
    <property type="match status" value="1"/>
</dbReference>
<feature type="compositionally biased region" description="Pro residues" evidence="1">
    <location>
        <begin position="452"/>
        <end position="464"/>
    </location>
</feature>
<dbReference type="EMBL" id="BQNB010020716">
    <property type="protein sequence ID" value="GJT98877.1"/>
    <property type="molecule type" value="Genomic_DNA"/>
</dbReference>
<feature type="domain" description="DUF7036" evidence="3">
    <location>
        <begin position="270"/>
        <end position="361"/>
    </location>
</feature>
<feature type="region of interest" description="Disordered" evidence="1">
    <location>
        <begin position="378"/>
        <end position="494"/>
    </location>
</feature>
<protein>
    <recommendedName>
        <fullName evidence="3">DUF7036 domain-containing protein</fullName>
    </recommendedName>
</protein>